<evidence type="ECO:0000313" key="3">
    <source>
        <dbReference type="Proteomes" id="UP000215459"/>
    </source>
</evidence>
<dbReference type="RefSeq" id="WP_094264029.1">
    <property type="nucleotide sequence ID" value="NZ_NOWF01000004.1"/>
</dbReference>
<dbReference type="AlphaFoldDB" id="A0A235B6R3"/>
<accession>A0A235B6R3</accession>
<evidence type="ECO:0000256" key="1">
    <source>
        <dbReference type="SAM" id="SignalP"/>
    </source>
</evidence>
<evidence type="ECO:0008006" key="4">
    <source>
        <dbReference type="Google" id="ProtNLM"/>
    </source>
</evidence>
<feature type="signal peptide" evidence="1">
    <location>
        <begin position="1"/>
        <end position="22"/>
    </location>
</feature>
<gene>
    <name evidence="2" type="ORF">CHM34_07700</name>
</gene>
<keyword evidence="3" id="KW-1185">Reference proteome</keyword>
<protein>
    <recommendedName>
        <fullName evidence="4">Sporulation protein</fullName>
    </recommendedName>
</protein>
<proteinExistence type="predicted"/>
<organism evidence="2 3">
    <name type="scientific">Paludifilum halophilum</name>
    <dbReference type="NCBI Taxonomy" id="1642702"/>
    <lineage>
        <taxon>Bacteria</taxon>
        <taxon>Bacillati</taxon>
        <taxon>Bacillota</taxon>
        <taxon>Bacilli</taxon>
        <taxon>Bacillales</taxon>
        <taxon>Thermoactinomycetaceae</taxon>
        <taxon>Paludifilum</taxon>
    </lineage>
</organism>
<comment type="caution">
    <text evidence="2">The sequence shown here is derived from an EMBL/GenBank/DDBJ whole genome shotgun (WGS) entry which is preliminary data.</text>
</comment>
<reference evidence="2 3" key="1">
    <citation type="submission" date="2017-07" db="EMBL/GenBank/DDBJ databases">
        <title>The genome sequence of Paludifilum halophilum highlights mechanisms for microbial adaptation to high salt environemnts.</title>
        <authorList>
            <person name="Belbahri L."/>
        </authorList>
    </citation>
    <scope>NUCLEOTIDE SEQUENCE [LARGE SCALE GENOMIC DNA]</scope>
    <source>
        <strain evidence="2 3">DSM 102817</strain>
    </source>
</reference>
<dbReference type="EMBL" id="NOWF01000004">
    <property type="protein sequence ID" value="OYD07993.1"/>
    <property type="molecule type" value="Genomic_DNA"/>
</dbReference>
<evidence type="ECO:0000313" key="2">
    <source>
        <dbReference type="EMBL" id="OYD07993.1"/>
    </source>
</evidence>
<feature type="chain" id="PRO_5038815316" description="Sporulation protein" evidence="1">
    <location>
        <begin position="23"/>
        <end position="160"/>
    </location>
</feature>
<dbReference type="OrthoDB" id="2988810at2"/>
<keyword evidence="1" id="KW-0732">Signal</keyword>
<name>A0A235B6R3_9BACL</name>
<dbReference type="PROSITE" id="PS51257">
    <property type="entry name" value="PROKAR_LIPOPROTEIN"/>
    <property type="match status" value="1"/>
</dbReference>
<sequence length="160" mass="18163">MTRTAAWFGAVLGLLLLFSACTGPLQQGKEVSPGTKNEKGYRFRTDSYRYMHDDGEFGVKNSNPNLAIGEWSNSSKGDNPTRRMRQAAEQVEGVQDVRVNVTGGHAALQVTPERNVPSERYGELQEKVLRRVSFEMPRYEIRVRVGRSKWNPLRYLPFAQ</sequence>
<dbReference type="Proteomes" id="UP000215459">
    <property type="component" value="Unassembled WGS sequence"/>
</dbReference>